<feature type="domain" description="Ubiquitin-like" evidence="3">
    <location>
        <begin position="252"/>
        <end position="334"/>
    </location>
</feature>
<feature type="coiled-coil region" evidence="1">
    <location>
        <begin position="148"/>
        <end position="175"/>
    </location>
</feature>
<dbReference type="EMBL" id="JAPEUX010000006">
    <property type="protein sequence ID" value="KAJ4350224.1"/>
    <property type="molecule type" value="Genomic_DNA"/>
</dbReference>
<proteinExistence type="predicted"/>
<evidence type="ECO:0000313" key="4">
    <source>
        <dbReference type="EMBL" id="KAJ4350224.1"/>
    </source>
</evidence>
<evidence type="ECO:0000256" key="2">
    <source>
        <dbReference type="SAM" id="MobiDB-lite"/>
    </source>
</evidence>
<keyword evidence="5" id="KW-1185">Reference proteome</keyword>
<dbReference type="PANTHER" id="PTHR38886:SF1">
    <property type="entry name" value="NACHT-NTPASE AND P-LOOP NTPASES N-TERMINAL DOMAIN-CONTAINING PROTEIN"/>
    <property type="match status" value="1"/>
</dbReference>
<dbReference type="Pfam" id="PF22893">
    <property type="entry name" value="ULD_2"/>
    <property type="match status" value="1"/>
</dbReference>
<dbReference type="GeneID" id="80912375"/>
<keyword evidence="1" id="KW-0175">Coiled coil</keyword>
<organism evidence="4 5">
    <name type="scientific">Didymosphaeria variabile</name>
    <dbReference type="NCBI Taxonomy" id="1932322"/>
    <lineage>
        <taxon>Eukaryota</taxon>
        <taxon>Fungi</taxon>
        <taxon>Dikarya</taxon>
        <taxon>Ascomycota</taxon>
        <taxon>Pezizomycotina</taxon>
        <taxon>Dothideomycetes</taxon>
        <taxon>Pleosporomycetidae</taxon>
        <taxon>Pleosporales</taxon>
        <taxon>Massarineae</taxon>
        <taxon>Didymosphaeriaceae</taxon>
        <taxon>Didymosphaeria</taxon>
    </lineage>
</organism>
<dbReference type="OrthoDB" id="3045089at2759"/>
<accession>A0A9W9C8Z4</accession>
<name>A0A9W9C8Z4_9PLEO</name>
<evidence type="ECO:0000259" key="3">
    <source>
        <dbReference type="Pfam" id="PF22893"/>
    </source>
</evidence>
<sequence length="587" mass="66223">MPITFGAVGDIISVCLLVKDLVDALDEARGSKAEYQSVVRELWILDRALLEIDLLTRTHENGATPELRSLCETAQRAAAKCKSLVAQFLERMKKYKRAFEDENKVKKAVMGVRWRVGEREAVERFRVEIVGTSSSLQMLLATANVNLLALSRRDVKDQLNQIEQHNEQRDSSQQALLLNIKDRIDNATQHVTNGNTAISKIVDALRLDWLRRLGSDLKSLMHKVIATNIATYHAVVSIQTVLSSRLERTLIEEPIILEDPIGRIAPVHLQFVTSWDAFNAVLEIRFRNLQGFKKIQDKQYGLQEKATRREIDKSRPWQRAFLPGQRIEMSFIFRSDDRGEPENEDAKTITCPGCQASSPHPNDTETQCSTCSMWFRRITVVTEVEAPSPIPLPNPWKSTAAFGKPSFSAQLSGPLKPGKRRVTQDDLEGEDDMREFKRVRLVAERKRVKRQTVFNVNAEKTYATFSKISVSPSSNSSKFATQADPLPAKNNLGASDVPPQHRPEDHAFDIKVELEKARQVGLTSRVPGEYSKRPHSATFVEQQEPVTAVYYNISVVATPFLCSAVSKKQPFSPPAKQSYHCFKGKFL</sequence>
<feature type="region of interest" description="Disordered" evidence="2">
    <location>
        <begin position="337"/>
        <end position="362"/>
    </location>
</feature>
<dbReference type="AlphaFoldDB" id="A0A9W9C8Z4"/>
<reference evidence="4" key="1">
    <citation type="submission" date="2022-10" db="EMBL/GenBank/DDBJ databases">
        <title>Tapping the CABI collections for fungal endophytes: first genome assemblies for Collariella, Neodidymelliopsis, Ascochyta clinopodiicola, Didymella pomorum, Didymosphaeria variabile, Neocosmospora piperis and Neocucurbitaria cava.</title>
        <authorList>
            <person name="Hill R."/>
        </authorList>
    </citation>
    <scope>NUCLEOTIDE SEQUENCE</scope>
    <source>
        <strain evidence="4">IMI 356815</strain>
    </source>
</reference>
<comment type="caution">
    <text evidence="4">The sequence shown here is derived from an EMBL/GenBank/DDBJ whole genome shotgun (WGS) entry which is preliminary data.</text>
</comment>
<dbReference type="RefSeq" id="XP_056069154.1">
    <property type="nucleotide sequence ID" value="XM_056217598.1"/>
</dbReference>
<dbReference type="Proteomes" id="UP001140513">
    <property type="component" value="Unassembled WGS sequence"/>
</dbReference>
<gene>
    <name evidence="4" type="ORF">N0V89_008845</name>
</gene>
<dbReference type="InterPro" id="IPR054464">
    <property type="entry name" value="ULD_fung"/>
</dbReference>
<protein>
    <recommendedName>
        <fullName evidence="3">Ubiquitin-like domain-containing protein</fullName>
    </recommendedName>
</protein>
<dbReference type="PANTHER" id="PTHR38886">
    <property type="entry name" value="SESA DOMAIN-CONTAINING PROTEIN"/>
    <property type="match status" value="1"/>
</dbReference>
<feature type="compositionally biased region" description="Basic and acidic residues" evidence="2">
    <location>
        <begin position="337"/>
        <end position="347"/>
    </location>
</feature>
<evidence type="ECO:0000313" key="5">
    <source>
        <dbReference type="Proteomes" id="UP001140513"/>
    </source>
</evidence>
<evidence type="ECO:0000256" key="1">
    <source>
        <dbReference type="SAM" id="Coils"/>
    </source>
</evidence>